<evidence type="ECO:0000313" key="4">
    <source>
        <dbReference type="EMBL" id="KAJ2897586.1"/>
    </source>
</evidence>
<dbReference type="PANTHER" id="PTHR10900:SF77">
    <property type="entry name" value="FI19380P1"/>
    <property type="match status" value="1"/>
</dbReference>
<feature type="compositionally biased region" description="Acidic residues" evidence="1">
    <location>
        <begin position="295"/>
        <end position="306"/>
    </location>
</feature>
<dbReference type="SMART" id="SM00554">
    <property type="entry name" value="FAS1"/>
    <property type="match status" value="2"/>
</dbReference>
<name>A0AAD5RME8_9PEZI</name>
<sequence length="332" mass="33119">MHSRALLLPLLSGLATAQSLAEALSSESDLSALAGVLEQLPDVASQLGSADNITILAPSNSALGDISADADVPSVLSYHVLKGNYESSSFTAEKTFVHTMLEQNVTGGQVVEVVVENDEVMVNGDVGVVKADISFDAGTIHIISSVLSPPPNISAALASTDDLSSLASALANASLVSTVASLSDITVFAPNNDAFASIGDALGGLGDDEIAGVLTYHVVQGTVGYGSLLSNTSLETVEGGDVRITVTEAGDVMVNGAKVVVADVLVSNGVVHVIDAVLMPNSSSSSSGGGGGGEGSDDEEDGDTEEAAAPGFAPAMMMAAVAALAVALVHGL</sequence>
<feature type="signal peptide" evidence="2">
    <location>
        <begin position="1"/>
        <end position="17"/>
    </location>
</feature>
<dbReference type="GO" id="GO:0016236">
    <property type="term" value="P:macroautophagy"/>
    <property type="evidence" value="ECO:0007669"/>
    <property type="project" value="TreeGrafter"/>
</dbReference>
<dbReference type="FunFam" id="2.30.180.10:FF:000032">
    <property type="entry name" value="Fasciclin domain-containing protein, putative"/>
    <property type="match status" value="1"/>
</dbReference>
<proteinExistence type="predicted"/>
<comment type="caution">
    <text evidence="4">The sequence shown here is derived from an EMBL/GenBank/DDBJ whole genome shotgun (WGS) entry which is preliminary data.</text>
</comment>
<keyword evidence="5" id="KW-1185">Reference proteome</keyword>
<keyword evidence="2" id="KW-0732">Signal</keyword>
<evidence type="ECO:0000313" key="5">
    <source>
        <dbReference type="Proteomes" id="UP001201980"/>
    </source>
</evidence>
<gene>
    <name evidence="4" type="ORF">MKZ38_004540</name>
</gene>
<dbReference type="InterPro" id="IPR050904">
    <property type="entry name" value="Adhesion/Biosynth-related"/>
</dbReference>
<dbReference type="Gene3D" id="2.30.180.10">
    <property type="entry name" value="FAS1 domain"/>
    <property type="match status" value="2"/>
</dbReference>
<dbReference type="AlphaFoldDB" id="A0AAD5RME8"/>
<evidence type="ECO:0000256" key="2">
    <source>
        <dbReference type="SAM" id="SignalP"/>
    </source>
</evidence>
<feature type="chain" id="PRO_5042215689" description="FAS1 domain-containing protein" evidence="2">
    <location>
        <begin position="18"/>
        <end position="332"/>
    </location>
</feature>
<dbReference type="Proteomes" id="UP001201980">
    <property type="component" value="Unassembled WGS sequence"/>
</dbReference>
<feature type="region of interest" description="Disordered" evidence="1">
    <location>
        <begin position="282"/>
        <end position="308"/>
    </location>
</feature>
<dbReference type="SUPFAM" id="SSF82153">
    <property type="entry name" value="FAS1 domain"/>
    <property type="match status" value="2"/>
</dbReference>
<dbReference type="InterPro" id="IPR000782">
    <property type="entry name" value="FAS1_domain"/>
</dbReference>
<feature type="domain" description="FAS1" evidence="3">
    <location>
        <begin position="150"/>
        <end position="278"/>
    </location>
</feature>
<dbReference type="Pfam" id="PF02469">
    <property type="entry name" value="Fasciclin"/>
    <property type="match status" value="2"/>
</dbReference>
<protein>
    <recommendedName>
        <fullName evidence="3">FAS1 domain-containing protein</fullName>
    </recommendedName>
</protein>
<reference evidence="4" key="1">
    <citation type="submission" date="2022-07" db="EMBL/GenBank/DDBJ databases">
        <title>Draft genome sequence of Zalerion maritima ATCC 34329, a (micro)plastics degrading marine fungus.</title>
        <authorList>
            <person name="Paco A."/>
            <person name="Goncalves M.F.M."/>
            <person name="Rocha-Santos T.A.P."/>
            <person name="Alves A."/>
        </authorList>
    </citation>
    <scope>NUCLEOTIDE SEQUENCE</scope>
    <source>
        <strain evidence="4">ATCC 34329</strain>
    </source>
</reference>
<dbReference type="PANTHER" id="PTHR10900">
    <property type="entry name" value="PERIOSTIN-RELATED"/>
    <property type="match status" value="1"/>
</dbReference>
<organism evidence="4 5">
    <name type="scientific">Zalerion maritima</name>
    <dbReference type="NCBI Taxonomy" id="339359"/>
    <lineage>
        <taxon>Eukaryota</taxon>
        <taxon>Fungi</taxon>
        <taxon>Dikarya</taxon>
        <taxon>Ascomycota</taxon>
        <taxon>Pezizomycotina</taxon>
        <taxon>Sordariomycetes</taxon>
        <taxon>Lulworthiomycetidae</taxon>
        <taxon>Lulworthiales</taxon>
        <taxon>Lulworthiaceae</taxon>
        <taxon>Zalerion</taxon>
    </lineage>
</organism>
<dbReference type="EMBL" id="JAKWBI020000268">
    <property type="protein sequence ID" value="KAJ2897586.1"/>
    <property type="molecule type" value="Genomic_DNA"/>
</dbReference>
<evidence type="ECO:0000256" key="1">
    <source>
        <dbReference type="SAM" id="MobiDB-lite"/>
    </source>
</evidence>
<dbReference type="GO" id="GO:0000329">
    <property type="term" value="C:fungal-type vacuole membrane"/>
    <property type="evidence" value="ECO:0007669"/>
    <property type="project" value="TreeGrafter"/>
</dbReference>
<dbReference type="InterPro" id="IPR036378">
    <property type="entry name" value="FAS1_dom_sf"/>
</dbReference>
<accession>A0AAD5RME8</accession>
<feature type="domain" description="FAS1" evidence="3">
    <location>
        <begin position="17"/>
        <end position="147"/>
    </location>
</feature>
<dbReference type="PROSITE" id="PS50213">
    <property type="entry name" value="FAS1"/>
    <property type="match status" value="2"/>
</dbReference>
<evidence type="ECO:0000259" key="3">
    <source>
        <dbReference type="PROSITE" id="PS50213"/>
    </source>
</evidence>